<accession>A0ABY6CR82</accession>
<reference evidence="1" key="1">
    <citation type="submission" date="2022-09" db="EMBL/GenBank/DDBJ databases">
        <title>Comparative genomics and taxonomic characterization of three novel marine species of genus Reichenbachiella exhibiting antioxidant and polysaccharide degradation activities.</title>
        <authorList>
            <person name="Muhammad N."/>
            <person name="Lee Y.-J."/>
            <person name="Ko J."/>
            <person name="Kim S.-G."/>
        </authorList>
    </citation>
    <scope>NUCLEOTIDE SEQUENCE</scope>
    <source>
        <strain evidence="1">BKB1-1</strain>
    </source>
</reference>
<dbReference type="EMBL" id="CP106679">
    <property type="protein sequence ID" value="UXP33020.1"/>
    <property type="molecule type" value="Genomic_DNA"/>
</dbReference>
<evidence type="ECO:0000313" key="1">
    <source>
        <dbReference type="EMBL" id="UXP33020.1"/>
    </source>
</evidence>
<dbReference type="RefSeq" id="WP_262310451.1">
    <property type="nucleotide sequence ID" value="NZ_CP106679.1"/>
</dbReference>
<dbReference type="Pfam" id="PF13030">
    <property type="entry name" value="DUF3891"/>
    <property type="match status" value="1"/>
</dbReference>
<proteinExistence type="predicted"/>
<sequence>MIVRNLNQGYEIIFQRNHALLAGELARHLKEAFRPPRWIETLSAILEHDDGQTDWSEAEWITTDGHPKDYSERGFDLTQARKITQESAYKSTWIQLLVSMHTTSLCESSEYQTDNMRQFIKEQRAIQKKLRKLHSLRENEVVGYYRFLRWCDECSLILCKGELEDGEKRSLIIGDITSQSTVKIVRTDDGSMTVAPWCFQEEHFSVTAELFQLNQTSYQSTEELRAQISNTSPVTKTWIFKKNAMI</sequence>
<evidence type="ECO:0000313" key="2">
    <source>
        <dbReference type="Proteomes" id="UP001065174"/>
    </source>
</evidence>
<name>A0ABY6CR82_9BACT</name>
<dbReference type="InterPro" id="IPR024992">
    <property type="entry name" value="DUF3891"/>
</dbReference>
<keyword evidence="2" id="KW-1185">Reference proteome</keyword>
<dbReference type="Proteomes" id="UP001065174">
    <property type="component" value="Chromosome"/>
</dbReference>
<gene>
    <name evidence="1" type="ORF">N6H18_03495</name>
</gene>
<organism evidence="1 2">
    <name type="scientific">Reichenbachiella agarivorans</name>
    <dbReference type="NCBI Taxonomy" id="2979464"/>
    <lineage>
        <taxon>Bacteria</taxon>
        <taxon>Pseudomonadati</taxon>
        <taxon>Bacteroidota</taxon>
        <taxon>Cytophagia</taxon>
        <taxon>Cytophagales</taxon>
        <taxon>Reichenbachiellaceae</taxon>
        <taxon>Reichenbachiella</taxon>
    </lineage>
</organism>
<protein>
    <submittedName>
        <fullName evidence="1">DUF3891 family protein</fullName>
    </submittedName>
</protein>